<evidence type="ECO:0000313" key="5">
    <source>
        <dbReference type="Proteomes" id="UP001153069"/>
    </source>
</evidence>
<dbReference type="AlphaFoldDB" id="A0A9N8EY71"/>
<evidence type="ECO:0000313" key="4">
    <source>
        <dbReference type="EMBL" id="CAB9528129.1"/>
    </source>
</evidence>
<dbReference type="PANTHER" id="PTHR21600:SF87">
    <property type="entry name" value="RNA PSEUDOURIDYLATE SYNTHASE DOMAIN-CONTAINING PROTEIN 1"/>
    <property type="match status" value="1"/>
</dbReference>
<feature type="domain" description="Pseudouridine synthase RsuA/RluA-like" evidence="3">
    <location>
        <begin position="247"/>
        <end position="416"/>
    </location>
</feature>
<reference evidence="4" key="1">
    <citation type="submission" date="2020-06" db="EMBL/GenBank/DDBJ databases">
        <authorList>
            <consortium name="Plant Systems Biology data submission"/>
        </authorList>
    </citation>
    <scope>NUCLEOTIDE SEQUENCE</scope>
    <source>
        <strain evidence="4">D6</strain>
    </source>
</reference>
<dbReference type="OrthoDB" id="424794at2759"/>
<dbReference type="InterPro" id="IPR006145">
    <property type="entry name" value="PsdUridine_synth_RsuA/RluA"/>
</dbReference>
<proteinExistence type="inferred from homology"/>
<dbReference type="PROSITE" id="PS01129">
    <property type="entry name" value="PSI_RLU"/>
    <property type="match status" value="1"/>
</dbReference>
<name>A0A9N8EY71_9STRA</name>
<dbReference type="SUPFAM" id="SSF55120">
    <property type="entry name" value="Pseudouridine synthase"/>
    <property type="match status" value="1"/>
</dbReference>
<accession>A0A9N8EY71</accession>
<feature type="signal peptide" evidence="2">
    <location>
        <begin position="1"/>
        <end position="26"/>
    </location>
</feature>
<evidence type="ECO:0000256" key="2">
    <source>
        <dbReference type="SAM" id="SignalP"/>
    </source>
</evidence>
<keyword evidence="5" id="KW-1185">Reference proteome</keyword>
<dbReference type="EMBL" id="CAICTM010002151">
    <property type="protein sequence ID" value="CAB9528129.1"/>
    <property type="molecule type" value="Genomic_DNA"/>
</dbReference>
<sequence>MSIGSIPRKFCFLWAIFIVPRDCANGWLLPIVPQRHHSTRVTRRPFLLPTLSATNLSITGASREYSQSEKQYYDADQDEILVANNETLPMGSREGFAVVHHFAFDPTQAEWDALIVTPQQQEQPEGSAALPAKHITRLNLTPDNVTLPVALMMMDPIKFPTISRARKFCRHGRILLHRGPLEETTDDDSSQPPVFLPDRVSMGKVGDRVLRGDVIGRQVAVGSGYFSAKQQKKAPPFDLPVVFEDDHVALVNKPAGVVVYSPKNAGQGLLTVKSALPHALQPPRQGTLSALKRPKSVHRLDKPTSGILVVGKTLPAMDHLSRQFRDRLLQKTYTAIVNGVPQLNNDHATPDEQQSSISTDKNPWQWIDYPLEGKQAVTAWRIVRQVPSIRARDNVLTMVEVMPKTGRYHQIRRHMAWVCERPLVGDKEYDGNHPDAVKLRGRGLFLCSNQITIEHPFYNTRAGRQVWESLADTDKPSELWVRPEDDMVMLTASITLPQKFHSLMDRSEAVYNKYAASMGLPVALEEKL</sequence>
<dbReference type="InterPro" id="IPR050188">
    <property type="entry name" value="RluA_PseudoU_synthase"/>
</dbReference>
<dbReference type="GO" id="GO:0009982">
    <property type="term" value="F:pseudouridine synthase activity"/>
    <property type="evidence" value="ECO:0007669"/>
    <property type="project" value="InterPro"/>
</dbReference>
<evidence type="ECO:0000256" key="1">
    <source>
        <dbReference type="ARBA" id="ARBA00010876"/>
    </source>
</evidence>
<feature type="chain" id="PRO_5040317334" evidence="2">
    <location>
        <begin position="27"/>
        <end position="528"/>
    </location>
</feature>
<dbReference type="CDD" id="cd02869">
    <property type="entry name" value="PseudoU_synth_RluA_like"/>
    <property type="match status" value="1"/>
</dbReference>
<evidence type="ECO:0000259" key="3">
    <source>
        <dbReference type="Pfam" id="PF00849"/>
    </source>
</evidence>
<dbReference type="GO" id="GO:0003723">
    <property type="term" value="F:RNA binding"/>
    <property type="evidence" value="ECO:0007669"/>
    <property type="project" value="InterPro"/>
</dbReference>
<keyword evidence="2" id="KW-0732">Signal</keyword>
<organism evidence="4 5">
    <name type="scientific">Seminavis robusta</name>
    <dbReference type="NCBI Taxonomy" id="568900"/>
    <lineage>
        <taxon>Eukaryota</taxon>
        <taxon>Sar</taxon>
        <taxon>Stramenopiles</taxon>
        <taxon>Ochrophyta</taxon>
        <taxon>Bacillariophyta</taxon>
        <taxon>Bacillariophyceae</taxon>
        <taxon>Bacillariophycidae</taxon>
        <taxon>Naviculales</taxon>
        <taxon>Naviculaceae</taxon>
        <taxon>Seminavis</taxon>
    </lineage>
</organism>
<dbReference type="Pfam" id="PF00849">
    <property type="entry name" value="PseudoU_synth_2"/>
    <property type="match status" value="1"/>
</dbReference>
<dbReference type="Gene3D" id="3.30.2350.10">
    <property type="entry name" value="Pseudouridine synthase"/>
    <property type="match status" value="1"/>
</dbReference>
<dbReference type="InterPro" id="IPR020103">
    <property type="entry name" value="PsdUridine_synth_cat_dom_sf"/>
</dbReference>
<protein>
    <submittedName>
        <fullName evidence="4">Ribosomal large subunit pseudouridine synthase</fullName>
    </submittedName>
</protein>
<comment type="similarity">
    <text evidence="1">Belongs to the pseudouridine synthase RluA family.</text>
</comment>
<dbReference type="GO" id="GO:0000455">
    <property type="term" value="P:enzyme-directed rRNA pseudouridine synthesis"/>
    <property type="evidence" value="ECO:0007669"/>
    <property type="project" value="TreeGrafter"/>
</dbReference>
<dbReference type="InterPro" id="IPR006224">
    <property type="entry name" value="PsdUridine_synth_RluA-like_CS"/>
</dbReference>
<dbReference type="Proteomes" id="UP001153069">
    <property type="component" value="Unassembled WGS sequence"/>
</dbReference>
<dbReference type="PANTHER" id="PTHR21600">
    <property type="entry name" value="MITOCHONDRIAL RNA PSEUDOURIDINE SYNTHASE"/>
    <property type="match status" value="1"/>
</dbReference>
<gene>
    <name evidence="4" type="ORF">SEMRO_2153_G316780.1</name>
</gene>
<comment type="caution">
    <text evidence="4">The sequence shown here is derived from an EMBL/GenBank/DDBJ whole genome shotgun (WGS) entry which is preliminary data.</text>
</comment>